<evidence type="ECO:0000313" key="4">
    <source>
        <dbReference type="Proteomes" id="UP000076321"/>
    </source>
</evidence>
<dbReference type="RefSeq" id="WP_061981932.1">
    <property type="nucleotide sequence ID" value="NZ_FOPQ01000007.1"/>
</dbReference>
<gene>
    <name evidence="3" type="ORF">ATP06_0234480</name>
    <name evidence="2" type="ORF">AVL48_03155</name>
</gene>
<keyword evidence="1" id="KW-1133">Transmembrane helix</keyword>
<dbReference type="OrthoDB" id="3557315at2"/>
<dbReference type="EMBL" id="LOBU02000027">
    <property type="protein sequence ID" value="OKA03822.1"/>
    <property type="molecule type" value="Genomic_DNA"/>
</dbReference>
<keyword evidence="5" id="KW-1185">Reference proteome</keyword>
<organism evidence="2 4">
    <name type="scientific">Amycolatopsis regifaucium</name>
    <dbReference type="NCBI Taxonomy" id="546365"/>
    <lineage>
        <taxon>Bacteria</taxon>
        <taxon>Bacillati</taxon>
        <taxon>Actinomycetota</taxon>
        <taxon>Actinomycetes</taxon>
        <taxon>Pseudonocardiales</taxon>
        <taxon>Pseudonocardiaceae</taxon>
        <taxon>Amycolatopsis</taxon>
    </lineage>
</organism>
<feature type="transmembrane region" description="Helical" evidence="1">
    <location>
        <begin position="21"/>
        <end position="40"/>
    </location>
</feature>
<dbReference type="AlphaFoldDB" id="A0A154MLM9"/>
<dbReference type="Proteomes" id="UP000076321">
    <property type="component" value="Unassembled WGS sequence"/>
</dbReference>
<keyword evidence="1" id="KW-0812">Transmembrane</keyword>
<name>A0A154MLM9_9PSEU</name>
<reference evidence="2 4" key="1">
    <citation type="submission" date="2015-12" db="EMBL/GenBank/DDBJ databases">
        <title>Amycolatopsis regifaucium genome sequencing and assembly.</title>
        <authorList>
            <person name="Mayilraj S."/>
        </authorList>
    </citation>
    <scope>NUCLEOTIDE SEQUENCE [LARGE SCALE GENOMIC DNA]</scope>
    <source>
        <strain evidence="2 4">GY080</strain>
    </source>
</reference>
<evidence type="ECO:0000313" key="5">
    <source>
        <dbReference type="Proteomes" id="UP000186883"/>
    </source>
</evidence>
<reference evidence="3 5" key="2">
    <citation type="submission" date="2016-11" db="EMBL/GenBank/DDBJ databases">
        <title>Genome sequencing of Amycolatopsis regifaucium.</title>
        <authorList>
            <person name="Mayilraj S."/>
            <person name="Kaur N."/>
        </authorList>
    </citation>
    <scope>NUCLEOTIDE SEQUENCE [LARGE SCALE GENOMIC DNA]</scope>
    <source>
        <strain evidence="3 5">GY080</strain>
    </source>
</reference>
<comment type="caution">
    <text evidence="2">The sequence shown here is derived from an EMBL/GenBank/DDBJ whole genome shotgun (WGS) entry which is preliminary data.</text>
</comment>
<evidence type="ECO:0000256" key="1">
    <source>
        <dbReference type="SAM" id="Phobius"/>
    </source>
</evidence>
<evidence type="ECO:0000313" key="2">
    <source>
        <dbReference type="EMBL" id="KZB85201.1"/>
    </source>
</evidence>
<keyword evidence="1" id="KW-0472">Membrane</keyword>
<accession>A0A154MLM9</accession>
<evidence type="ECO:0000313" key="3">
    <source>
        <dbReference type="EMBL" id="OKA03822.1"/>
    </source>
</evidence>
<sequence>MRDDDQESTKKTGWGHLGHQWITAIAALVTALAGAGFFLGRTSAPDAEQPNTTNAFSTATVTVTATPEVRPVGEAPTTVPPPNTGGAVYWTGELTWGKFNLDHNPPNYTDGEYLANISSGYLYVKGNTTVTSWKKSGRPGKGECASAVDTDGSNQVQVATGNQVCGRTAEGRIFLLDVLAAGNTIRTKVTVWNT</sequence>
<dbReference type="Proteomes" id="UP000186883">
    <property type="component" value="Unassembled WGS sequence"/>
</dbReference>
<proteinExistence type="predicted"/>
<dbReference type="EMBL" id="LQCI01000012">
    <property type="protein sequence ID" value="KZB85201.1"/>
    <property type="molecule type" value="Genomic_DNA"/>
</dbReference>
<protein>
    <submittedName>
        <fullName evidence="2">Uncharacterized protein</fullName>
    </submittedName>
</protein>